<evidence type="ECO:0000313" key="5">
    <source>
        <dbReference type="Proteomes" id="UP000659654"/>
    </source>
</evidence>
<sequence>MHRCNGCRHVMRFYSNLSGEFPFRPSHSLSTSLFRSVSSRIYRKIRRSDGEVDQLIEGSEEEGCSRKLQSILQEQEGKEGQKESAEFDGCENSHKGNQD</sequence>
<feature type="compositionally biased region" description="Basic and acidic residues" evidence="1">
    <location>
        <begin position="75"/>
        <end position="99"/>
    </location>
</feature>
<dbReference type="Proteomes" id="UP000095284">
    <property type="component" value="Unplaced"/>
</dbReference>
<evidence type="ECO:0000313" key="6">
    <source>
        <dbReference type="WBParaSite" id="BXY_0324700.1"/>
    </source>
</evidence>
<dbReference type="AlphaFoldDB" id="A0A1I7RRA0"/>
<feature type="region of interest" description="Disordered" evidence="1">
    <location>
        <begin position="71"/>
        <end position="99"/>
    </location>
</feature>
<organism evidence="4 6">
    <name type="scientific">Bursaphelenchus xylophilus</name>
    <name type="common">Pinewood nematode worm</name>
    <name type="synonym">Aphelenchoides xylophilus</name>
    <dbReference type="NCBI Taxonomy" id="6326"/>
    <lineage>
        <taxon>Eukaryota</taxon>
        <taxon>Metazoa</taxon>
        <taxon>Ecdysozoa</taxon>
        <taxon>Nematoda</taxon>
        <taxon>Chromadorea</taxon>
        <taxon>Rhabditida</taxon>
        <taxon>Tylenchina</taxon>
        <taxon>Tylenchomorpha</taxon>
        <taxon>Aphelenchoidea</taxon>
        <taxon>Aphelenchoididae</taxon>
        <taxon>Bursaphelenchus</taxon>
    </lineage>
</organism>
<accession>A0A1I7RRA0</accession>
<dbReference type="EMBL" id="CAJFCV020000006">
    <property type="protein sequence ID" value="CAG9130888.1"/>
    <property type="molecule type" value="Genomic_DNA"/>
</dbReference>
<gene>
    <name evidence="2" type="ORF">BXYJ_LOCUS14958</name>
</gene>
<name>A0A1I7RRA0_BURXY</name>
<reference evidence="6" key="1">
    <citation type="submission" date="2016-11" db="UniProtKB">
        <authorList>
            <consortium name="WormBaseParasite"/>
        </authorList>
    </citation>
    <scope>IDENTIFICATION</scope>
</reference>
<reference evidence="3" key="2">
    <citation type="submission" date="2020-08" db="EMBL/GenBank/DDBJ databases">
        <authorList>
            <person name="Kikuchi T."/>
        </authorList>
    </citation>
    <scope>NUCLEOTIDE SEQUENCE</scope>
    <source>
        <strain evidence="2">Ka4C1</strain>
    </source>
</reference>
<evidence type="ECO:0000313" key="3">
    <source>
        <dbReference type="EMBL" id="CAG9130888.1"/>
    </source>
</evidence>
<evidence type="ECO:0000256" key="1">
    <source>
        <dbReference type="SAM" id="MobiDB-lite"/>
    </source>
</evidence>
<dbReference type="Proteomes" id="UP000582659">
    <property type="component" value="Unassembled WGS sequence"/>
</dbReference>
<evidence type="ECO:0000313" key="2">
    <source>
        <dbReference type="EMBL" id="CAD5234867.1"/>
    </source>
</evidence>
<protein>
    <submittedName>
        <fullName evidence="2">(pine wood nematode) hypothetical protein</fullName>
    </submittedName>
</protein>
<evidence type="ECO:0000313" key="4">
    <source>
        <dbReference type="Proteomes" id="UP000095284"/>
    </source>
</evidence>
<keyword evidence="5" id="KW-1185">Reference proteome</keyword>
<dbReference type="WBParaSite" id="BXY_0324700.1">
    <property type="protein sequence ID" value="BXY_0324700.1"/>
    <property type="gene ID" value="BXY_0324700"/>
</dbReference>
<dbReference type="Proteomes" id="UP000659654">
    <property type="component" value="Unassembled WGS sequence"/>
</dbReference>
<proteinExistence type="predicted"/>
<dbReference type="EMBL" id="CAJFDI010000006">
    <property type="protein sequence ID" value="CAD5234867.1"/>
    <property type="molecule type" value="Genomic_DNA"/>
</dbReference>